<dbReference type="EMBL" id="JACRTJ010000013">
    <property type="protein sequence ID" value="MBC8598706.1"/>
    <property type="molecule type" value="Genomic_DNA"/>
</dbReference>
<dbReference type="InterPro" id="IPR002197">
    <property type="entry name" value="HTH_Fis"/>
</dbReference>
<keyword evidence="8" id="KW-1185">Reference proteome</keyword>
<reference evidence="7 8" key="1">
    <citation type="submission" date="2020-08" db="EMBL/GenBank/DDBJ databases">
        <title>Genome public.</title>
        <authorList>
            <person name="Liu C."/>
            <person name="Sun Q."/>
        </authorList>
    </citation>
    <scope>NUCLEOTIDE SEQUENCE [LARGE SCALE GENOMIC DNA]</scope>
    <source>
        <strain evidence="7 8">BX10</strain>
    </source>
</reference>
<evidence type="ECO:0000256" key="2">
    <source>
        <dbReference type="ARBA" id="ARBA00022840"/>
    </source>
</evidence>
<comment type="caution">
    <text evidence="7">The sequence shown here is derived from an EMBL/GenBank/DDBJ whole genome shotgun (WGS) entry which is preliminary data.</text>
</comment>
<dbReference type="PROSITE" id="PS50045">
    <property type="entry name" value="SIGMA54_INTERACT_4"/>
    <property type="match status" value="1"/>
</dbReference>
<evidence type="ECO:0000313" key="7">
    <source>
        <dbReference type="EMBL" id="MBC8598706.1"/>
    </source>
</evidence>
<evidence type="ECO:0000313" key="8">
    <source>
        <dbReference type="Proteomes" id="UP000647491"/>
    </source>
</evidence>
<evidence type="ECO:0000259" key="6">
    <source>
        <dbReference type="PROSITE" id="PS50045"/>
    </source>
</evidence>
<dbReference type="Gene3D" id="1.10.10.60">
    <property type="entry name" value="Homeodomain-like"/>
    <property type="match status" value="1"/>
</dbReference>
<dbReference type="CDD" id="cd00009">
    <property type="entry name" value="AAA"/>
    <property type="match status" value="1"/>
</dbReference>
<dbReference type="Proteomes" id="UP000647491">
    <property type="component" value="Unassembled WGS sequence"/>
</dbReference>
<proteinExistence type="predicted"/>
<accession>A0ABR7NT19</accession>
<evidence type="ECO:0000256" key="4">
    <source>
        <dbReference type="ARBA" id="ARBA00023125"/>
    </source>
</evidence>
<feature type="domain" description="Sigma-54 factor interaction" evidence="6">
    <location>
        <begin position="139"/>
        <end position="365"/>
    </location>
</feature>
<keyword evidence="3" id="KW-0805">Transcription regulation</keyword>
<dbReference type="InterPro" id="IPR058031">
    <property type="entry name" value="AAA_lid_NorR"/>
</dbReference>
<dbReference type="Pfam" id="PF00158">
    <property type="entry name" value="Sigma54_activat"/>
    <property type="match status" value="1"/>
</dbReference>
<dbReference type="SUPFAM" id="SSF52540">
    <property type="entry name" value="P-loop containing nucleoside triphosphate hydrolases"/>
    <property type="match status" value="1"/>
</dbReference>
<dbReference type="InterPro" id="IPR003593">
    <property type="entry name" value="AAA+_ATPase"/>
</dbReference>
<dbReference type="InterPro" id="IPR025662">
    <property type="entry name" value="Sigma_54_int_dom_ATP-bd_1"/>
</dbReference>
<dbReference type="InterPro" id="IPR009057">
    <property type="entry name" value="Homeodomain-like_sf"/>
</dbReference>
<dbReference type="Gene3D" id="1.10.8.60">
    <property type="match status" value="1"/>
</dbReference>
<keyword evidence="2" id="KW-0067">ATP-binding</keyword>
<keyword evidence="5" id="KW-0804">Transcription</keyword>
<dbReference type="InterPro" id="IPR025944">
    <property type="entry name" value="Sigma_54_int_dom_CS"/>
</dbReference>
<sequence length="449" mass="49273">MLENYIDQIITMGTLADSVTIIDDQQIIRHFQPFNPDIVPFTASDVVGTHFRSTFLDVDPADSGVLRALHGESTISRAYTHLLFNGQRSSGIESIFPIRMGDSIIGSISVSRFLSSPNRFLDVKDDPSVSPDLAEIPDMIGNSPAMQTLKRQILRVARTDANVLICGETGTGKELVAHAVHTASPRCKRLFYPQNCAAIPSSLLESTFFGSEKGAYTGSVHSKGILEQADGGTVFLDEINSLDPAVQGKILRALETKKLRRLGGTREIQSDFRIVSAMNEDPFACMRSGKIRNDLFFRLSTVILEVPPLRQRRDDIPLLAEYFLKKFCPQGPGKTLSQDTAALLSGYHWPGNVRELKNAIEYACIFAESSEITPKDLPSYITRTAPADSAGCTAGPAPSSASLKTLMEQYEANLLSRRMAACGNRSRLARELGITRQTLLNKLSKYGLL</sequence>
<dbReference type="SUPFAM" id="SSF46689">
    <property type="entry name" value="Homeodomain-like"/>
    <property type="match status" value="1"/>
</dbReference>
<keyword evidence="4" id="KW-0238">DNA-binding</keyword>
<name>A0ABR7NT19_9FIRM</name>
<dbReference type="Pfam" id="PF02954">
    <property type="entry name" value="HTH_8"/>
    <property type="match status" value="1"/>
</dbReference>
<evidence type="ECO:0000256" key="3">
    <source>
        <dbReference type="ARBA" id="ARBA00023015"/>
    </source>
</evidence>
<dbReference type="InterPro" id="IPR027417">
    <property type="entry name" value="P-loop_NTPase"/>
</dbReference>
<organism evidence="7 8">
    <name type="scientific">Enterocloster hominis</name>
    <name type="common">ex Liu et al. 2021</name>
    <dbReference type="NCBI Taxonomy" id="2763663"/>
    <lineage>
        <taxon>Bacteria</taxon>
        <taxon>Bacillati</taxon>
        <taxon>Bacillota</taxon>
        <taxon>Clostridia</taxon>
        <taxon>Lachnospirales</taxon>
        <taxon>Lachnospiraceae</taxon>
        <taxon>Enterocloster</taxon>
    </lineage>
</organism>
<evidence type="ECO:0000256" key="1">
    <source>
        <dbReference type="ARBA" id="ARBA00022741"/>
    </source>
</evidence>
<gene>
    <name evidence="7" type="ORF">H8708_05575</name>
</gene>
<dbReference type="Pfam" id="PF25601">
    <property type="entry name" value="AAA_lid_14"/>
    <property type="match status" value="1"/>
</dbReference>
<dbReference type="InterPro" id="IPR025943">
    <property type="entry name" value="Sigma_54_int_dom_ATP-bd_2"/>
</dbReference>
<dbReference type="SMART" id="SM00382">
    <property type="entry name" value="AAA"/>
    <property type="match status" value="1"/>
</dbReference>
<evidence type="ECO:0000256" key="5">
    <source>
        <dbReference type="ARBA" id="ARBA00023163"/>
    </source>
</evidence>
<dbReference type="PROSITE" id="PS00675">
    <property type="entry name" value="SIGMA54_INTERACT_1"/>
    <property type="match status" value="1"/>
</dbReference>
<keyword evidence="1" id="KW-0547">Nucleotide-binding</keyword>
<protein>
    <submittedName>
        <fullName evidence="7">Sigma 54-interacting transcriptional regulator</fullName>
    </submittedName>
</protein>
<dbReference type="Gene3D" id="3.40.50.300">
    <property type="entry name" value="P-loop containing nucleotide triphosphate hydrolases"/>
    <property type="match status" value="1"/>
</dbReference>
<dbReference type="PANTHER" id="PTHR32071">
    <property type="entry name" value="TRANSCRIPTIONAL REGULATORY PROTEIN"/>
    <property type="match status" value="1"/>
</dbReference>
<dbReference type="PROSITE" id="PS00676">
    <property type="entry name" value="SIGMA54_INTERACT_2"/>
    <property type="match status" value="1"/>
</dbReference>
<dbReference type="InterPro" id="IPR002078">
    <property type="entry name" value="Sigma_54_int"/>
</dbReference>
<dbReference type="PROSITE" id="PS00688">
    <property type="entry name" value="SIGMA54_INTERACT_3"/>
    <property type="match status" value="1"/>
</dbReference>
<dbReference type="RefSeq" id="WP_262427228.1">
    <property type="nucleotide sequence ID" value="NZ_JACRTJ010000013.1"/>
</dbReference>